<evidence type="ECO:0008006" key="3">
    <source>
        <dbReference type="Google" id="ProtNLM"/>
    </source>
</evidence>
<dbReference type="RefSeq" id="WP_313753243.1">
    <property type="nucleotide sequence ID" value="NZ_JAVSNH010000001.1"/>
</dbReference>
<name>A0AAW8VHV4_9BACE</name>
<dbReference type="Proteomes" id="UP001266995">
    <property type="component" value="Unassembled WGS sequence"/>
</dbReference>
<dbReference type="AlphaFoldDB" id="A0AAW8VHV4"/>
<comment type="caution">
    <text evidence="1">The sequence shown here is derived from an EMBL/GenBank/DDBJ whole genome shotgun (WGS) entry which is preliminary data.</text>
</comment>
<dbReference type="EMBL" id="JAVSNH010000001">
    <property type="protein sequence ID" value="MDT4511863.1"/>
    <property type="molecule type" value="Genomic_DNA"/>
</dbReference>
<organism evidence="1 2">
    <name type="scientific">Bacteroides cellulosilyticus</name>
    <dbReference type="NCBI Taxonomy" id="246787"/>
    <lineage>
        <taxon>Bacteria</taxon>
        <taxon>Pseudomonadati</taxon>
        <taxon>Bacteroidota</taxon>
        <taxon>Bacteroidia</taxon>
        <taxon>Bacteroidales</taxon>
        <taxon>Bacteroidaceae</taxon>
        <taxon>Bacteroides</taxon>
    </lineage>
</organism>
<evidence type="ECO:0000313" key="2">
    <source>
        <dbReference type="Proteomes" id="UP001266995"/>
    </source>
</evidence>
<evidence type="ECO:0000313" key="1">
    <source>
        <dbReference type="EMBL" id="MDT4511863.1"/>
    </source>
</evidence>
<protein>
    <recommendedName>
        <fullName evidence="3">Right-handed parallel beta-helix repeat-containing protein</fullName>
    </recommendedName>
</protein>
<gene>
    <name evidence="1" type="ORF">RO785_12875</name>
</gene>
<dbReference type="CDD" id="cd19958">
    <property type="entry name" value="pyocin_knob"/>
    <property type="match status" value="1"/>
</dbReference>
<accession>A0AAW8VHV4</accession>
<sequence>MDTLRILKELSTLIRKETNWGENTAERVGRTLVGIVEQLVAMEPSAQFIDLGSIPEDEFDNITKPGYYLYAIQAGSGEIKGILVVSNDGDTQQIRYEYDSIYTRSYLDEGWTEWMDEFVYKLRKHIDNDTVYWDGNNQVIKAKGGVLETISIRISINPANVGQCTISATGDIINVVESEDKSNYYITAAKTGSVTITIVPKDGYQVQKLNVDQVSQGAVSEYTFENLASDHTMYVWMEEMLVQTDTDFLIRSDKPSVYYSGLGECIAAIKEDYPDKLTKDIMISCVKKAMEIRGSQWNSTYGIWTSTLLDWNKDSLYTLTINGNDLYTINCRWLGGLLFENVDNLFIKGVSMLNYCNFSGASSPEELAAIMVRSNDATDKVKNVALHNCKFNGYYTDSSGKQWYTWYCLRLKNVSNALIDSCNFDRASSVVVYMNGIDSAEINRSYLKGDYYINAGGLGHANVLSISGNNAYLKLADNTIDGTGMIEYACSIGGVSEFDLVRNTIKNCAGQPFSISGDMQRFNIKSNLFHSNITGGLYAYVRRMFGCSGIKELNVDNNTVYFNGEYSSSQEFLSGNFEKLANYNNIFINKLGKAYVAFLNNSGGVKEYLSSNNIYASAFWNNNPSERFINFSPVKAEINEGDYLDFSFETRKLGEYKNRGYEADSTALSNADNILNIDEGGTDYKLLESLKNTYLSNKEYAPEFDIDYLRASINNVSPGAYNLFGEQWDETTDASTGYEGTNMADLETFSNSIVYIVPTDDIITVRVNSKNRNLFIKSLFTSDNGHSFIRFGQIVTASLQCTYNEETGMYVEDNNYTLNIKEESYE</sequence>
<proteinExistence type="predicted"/>
<reference evidence="1" key="1">
    <citation type="submission" date="2023-08" db="EMBL/GenBank/DDBJ databases">
        <title>Reintroducing virulent viruses to syntetic microbiomes.</title>
        <authorList>
            <person name="Wilde J."/>
            <person name="Boyes R."/>
            <person name="Robinson A.V."/>
            <person name="Daisley B.A."/>
            <person name="Allen-Vercoe E."/>
        </authorList>
    </citation>
    <scope>NUCLEOTIDE SEQUENCE</scope>
    <source>
        <strain evidence="1">225I_12FAA</strain>
    </source>
</reference>